<dbReference type="PANTHER" id="PTHR42885:SF1">
    <property type="entry name" value="THREONINE-PHOSPHATE DECARBOXYLASE"/>
    <property type="match status" value="1"/>
</dbReference>
<dbReference type="PANTHER" id="PTHR42885">
    <property type="entry name" value="HISTIDINOL-PHOSPHATE AMINOTRANSFERASE-RELATED"/>
    <property type="match status" value="1"/>
</dbReference>
<dbReference type="GO" id="GO:0030170">
    <property type="term" value="F:pyridoxal phosphate binding"/>
    <property type="evidence" value="ECO:0007669"/>
    <property type="project" value="InterPro"/>
</dbReference>
<evidence type="ECO:0000313" key="5">
    <source>
        <dbReference type="Proteomes" id="UP000185639"/>
    </source>
</evidence>
<sequence length="344" mass="37729">MKKLKTAIKPAAHGSDLTRAIARYGDKDWLDLSSAVSPYSWWTDNPDDALVSAVESQALPEVKESLREAIVAYYGEAGLPTAGSQAAIRSLPLCFDECAVWVVRGSYGEYALSWAMHGHHVQQKSIEDIRHSLQAGDAPDVLIVVNPDNPTGYYFSQPELLEWASVLEKRGGVLICDEAFMDATRHLSLLGEQRPDNTIVLRSLGKFFGLAGIRFGTVFAEPGLLATLSSYLGPWGLSSLTLRLAEQALTDRAWQSIQSDRLNGLQAQISRPLSRSDAFVGCTPLFLTLRSECPLVWQDCLANQGIWTRAFPDQGLLRIGYPLSDQVSRTLDGVLALPGLKAFH</sequence>
<dbReference type="Gene3D" id="3.40.640.10">
    <property type="entry name" value="Type I PLP-dependent aspartate aminotransferase-like (Major domain)"/>
    <property type="match status" value="1"/>
</dbReference>
<dbReference type="RefSeq" id="WP_076513740.1">
    <property type="nucleotide sequence ID" value="NZ_FTOH01000001.1"/>
</dbReference>
<dbReference type="InterPro" id="IPR015421">
    <property type="entry name" value="PyrdxlP-dep_Trfase_major"/>
</dbReference>
<reference evidence="5" key="1">
    <citation type="submission" date="2017-01" db="EMBL/GenBank/DDBJ databases">
        <authorList>
            <person name="Varghese N."/>
            <person name="Submissions S."/>
        </authorList>
    </citation>
    <scope>NUCLEOTIDE SEQUENCE [LARGE SCALE GENOMIC DNA]</scope>
    <source>
        <strain evidence="5">DSM 24913</strain>
    </source>
</reference>
<dbReference type="AlphaFoldDB" id="A0A1N7J2Q5"/>
<feature type="domain" description="Aminotransferase class I/classII large" evidence="3">
    <location>
        <begin position="61"/>
        <end position="273"/>
    </location>
</feature>
<evidence type="ECO:0000313" key="4">
    <source>
        <dbReference type="EMBL" id="SIS43633.1"/>
    </source>
</evidence>
<dbReference type="Proteomes" id="UP000185639">
    <property type="component" value="Unassembled WGS sequence"/>
</dbReference>
<proteinExistence type="predicted"/>
<dbReference type="InterPro" id="IPR015424">
    <property type="entry name" value="PyrdxlP-dep_Trfase"/>
</dbReference>
<protein>
    <submittedName>
        <fullName evidence="4">L-threonine O-3-phosphate decarboxylase</fullName>
    </submittedName>
</protein>
<comment type="cofactor">
    <cofactor evidence="1">
        <name>pyridoxal 5'-phosphate</name>
        <dbReference type="ChEBI" id="CHEBI:597326"/>
    </cofactor>
</comment>
<accession>A0A1N7J2Q5</accession>
<organism evidence="4 5">
    <name type="scientific">Thalassolituus maritimus</name>
    <dbReference type="NCBI Taxonomy" id="484498"/>
    <lineage>
        <taxon>Bacteria</taxon>
        <taxon>Pseudomonadati</taxon>
        <taxon>Pseudomonadota</taxon>
        <taxon>Gammaproteobacteria</taxon>
        <taxon>Oceanospirillales</taxon>
        <taxon>Oceanospirillaceae</taxon>
        <taxon>Thalassolituus</taxon>
    </lineage>
</organism>
<dbReference type="Gene3D" id="3.90.1150.10">
    <property type="entry name" value="Aspartate Aminotransferase, domain 1"/>
    <property type="match status" value="1"/>
</dbReference>
<evidence type="ECO:0000259" key="3">
    <source>
        <dbReference type="Pfam" id="PF00155"/>
    </source>
</evidence>
<dbReference type="STRING" id="484498.SAMN05421686_101295"/>
<dbReference type="EMBL" id="FTOH01000001">
    <property type="protein sequence ID" value="SIS43633.1"/>
    <property type="molecule type" value="Genomic_DNA"/>
</dbReference>
<dbReference type="InterPro" id="IPR015422">
    <property type="entry name" value="PyrdxlP-dep_Trfase_small"/>
</dbReference>
<dbReference type="InterPro" id="IPR004839">
    <property type="entry name" value="Aminotransferase_I/II_large"/>
</dbReference>
<dbReference type="CDD" id="cd00609">
    <property type="entry name" value="AAT_like"/>
    <property type="match status" value="1"/>
</dbReference>
<dbReference type="Pfam" id="PF00155">
    <property type="entry name" value="Aminotran_1_2"/>
    <property type="match status" value="1"/>
</dbReference>
<keyword evidence="2" id="KW-0663">Pyridoxal phosphate</keyword>
<evidence type="ECO:0000256" key="2">
    <source>
        <dbReference type="ARBA" id="ARBA00022898"/>
    </source>
</evidence>
<dbReference type="SUPFAM" id="SSF53383">
    <property type="entry name" value="PLP-dependent transferases"/>
    <property type="match status" value="1"/>
</dbReference>
<evidence type="ECO:0000256" key="1">
    <source>
        <dbReference type="ARBA" id="ARBA00001933"/>
    </source>
</evidence>
<gene>
    <name evidence="4" type="ORF">SAMN05421686_101295</name>
</gene>
<keyword evidence="5" id="KW-1185">Reference proteome</keyword>
<name>A0A1N7J2Q5_9GAMM</name>